<evidence type="ECO:0000256" key="5">
    <source>
        <dbReference type="SAM" id="MobiDB-lite"/>
    </source>
</evidence>
<protein>
    <recommendedName>
        <fullName evidence="6">MYND-type domain-containing protein</fullName>
    </recommendedName>
</protein>
<evidence type="ECO:0000313" key="7">
    <source>
        <dbReference type="EMBL" id="SZX60645.1"/>
    </source>
</evidence>
<dbReference type="EMBL" id="FNXT01000085">
    <property type="protein sequence ID" value="SZX60645.1"/>
    <property type="molecule type" value="Genomic_DNA"/>
</dbReference>
<dbReference type="GO" id="GO:0008270">
    <property type="term" value="F:zinc ion binding"/>
    <property type="evidence" value="ECO:0007669"/>
    <property type="project" value="UniProtKB-KW"/>
</dbReference>
<accession>A0A383V4W0</accession>
<proteinExistence type="predicted"/>
<feature type="region of interest" description="Disordered" evidence="5">
    <location>
        <begin position="702"/>
        <end position="721"/>
    </location>
</feature>
<dbReference type="Proteomes" id="UP000256970">
    <property type="component" value="Unassembled WGS sequence"/>
</dbReference>
<keyword evidence="8" id="KW-1185">Reference proteome</keyword>
<dbReference type="Pfam" id="PF01753">
    <property type="entry name" value="zf-MYND"/>
    <property type="match status" value="1"/>
</dbReference>
<keyword evidence="1" id="KW-0479">Metal-binding</keyword>
<sequence>MPLTRQEQRQARDAAHTLQQLLSRPSSKQLLQRPPPAAPLTAEQAAFATRCCASLEQLGKALPFSGAASDGQILHVLLSEQAACSVGTLLAWLQQRPQQLRLAQIQVQATPAARNTLKAVWVESTAVFLGMTVASNSMSASEAAPLVVELTQQLQQSGLLRSLQTDLLPLLRSLIKQQQEQPQQVQQLQVAVRKQNGPFACAFTYPCMLLRAWEHVVKHAPAVLPSVLPTLPALLQQLQGCSRLLLQLPQYGGVQSPVPGSSRGTRAGAAGSSMKSSVVEFHGLAAGLLCTMVGLSEQVTVLVGLLAQHEEVEEMLLQLLTACTVLLHKEHTTQQQQQHQARVRPGNSGSSSYRQELSKWSPKVSADLLPIPAFHQDMLQLLPGGQAYLDGAAAYVADYCSTADQQKGHCWLQVYKVLFIFSKSLRNHLRDNEPLASDAPVLSAAALRLVLELQLLAAGELQRLQQATGPHPSWHRFVAEACYWGNTLLHLQTRAVLQAGASCLPPEVLQEAGLQLLQALAAPLQQLLSSSGSSGALLRQVLLGRIGMQEQLYAVRAAAAGLDLSSDQWPPAGRLPALAAAHPQAYIALIDCCLRSPAMEAMDMLAAADMLTHAADAVLGSPAALTATALPAGLASALTSLVKRAVQFTKKAVSLQAQPAEAAAAAARNIHARADACFPVAVLKITSRLYTRLADNINTASLHCQPQHSPSGGGGSGGSSSSSNQAAASVVLLAVVLARSLVQLADAMEAAGPQLLLQSFLGQPLYGLSWCEGVPGDIHNLVPRPYGTLQQHTAEVQWHFWQMFVLQSALRMLSALGRLELDPATQSAVAASTAAAAAAAVAPPAGSSTSGSCSSSNSQVSWGYLLQLQQSSPRWAAAVAAFDVGGLHNLDLTAAQVLPGNPVLNTVRQQYTAAIQLCRTLVAEAPLPVVCNNPSCENLAGVSEAAAASKACAGCRCRYCSAACQTADWKRHKSACKRMAAAGQACV</sequence>
<dbReference type="Gene3D" id="6.10.140.2220">
    <property type="match status" value="1"/>
</dbReference>
<dbReference type="PROSITE" id="PS50865">
    <property type="entry name" value="ZF_MYND_2"/>
    <property type="match status" value="1"/>
</dbReference>
<organism evidence="7 8">
    <name type="scientific">Tetradesmus obliquus</name>
    <name type="common">Green alga</name>
    <name type="synonym">Acutodesmus obliquus</name>
    <dbReference type="NCBI Taxonomy" id="3088"/>
    <lineage>
        <taxon>Eukaryota</taxon>
        <taxon>Viridiplantae</taxon>
        <taxon>Chlorophyta</taxon>
        <taxon>core chlorophytes</taxon>
        <taxon>Chlorophyceae</taxon>
        <taxon>CS clade</taxon>
        <taxon>Sphaeropleales</taxon>
        <taxon>Scenedesmaceae</taxon>
        <taxon>Tetradesmus</taxon>
    </lineage>
</organism>
<dbReference type="AlphaFoldDB" id="A0A383V4W0"/>
<evidence type="ECO:0000256" key="2">
    <source>
        <dbReference type="ARBA" id="ARBA00022771"/>
    </source>
</evidence>
<dbReference type="InterPro" id="IPR002893">
    <property type="entry name" value="Znf_MYND"/>
</dbReference>
<dbReference type="SUPFAM" id="SSF144232">
    <property type="entry name" value="HIT/MYND zinc finger-like"/>
    <property type="match status" value="1"/>
</dbReference>
<evidence type="ECO:0000256" key="1">
    <source>
        <dbReference type="ARBA" id="ARBA00022723"/>
    </source>
</evidence>
<keyword evidence="2 4" id="KW-0863">Zinc-finger</keyword>
<gene>
    <name evidence="7" type="ORF">BQ4739_LOCUS1174</name>
</gene>
<reference evidence="7 8" key="1">
    <citation type="submission" date="2016-10" db="EMBL/GenBank/DDBJ databases">
        <authorList>
            <person name="Cai Z."/>
        </authorList>
    </citation>
    <scope>NUCLEOTIDE SEQUENCE [LARGE SCALE GENOMIC DNA]</scope>
</reference>
<evidence type="ECO:0000259" key="6">
    <source>
        <dbReference type="PROSITE" id="PS50865"/>
    </source>
</evidence>
<feature type="domain" description="MYND-type" evidence="6">
    <location>
        <begin position="933"/>
        <end position="976"/>
    </location>
</feature>
<name>A0A383V4W0_TETOB</name>
<evidence type="ECO:0000256" key="4">
    <source>
        <dbReference type="PROSITE-ProRule" id="PRU00134"/>
    </source>
</evidence>
<evidence type="ECO:0000313" key="8">
    <source>
        <dbReference type="Proteomes" id="UP000256970"/>
    </source>
</evidence>
<keyword evidence="3" id="KW-0862">Zinc</keyword>
<feature type="region of interest" description="Disordered" evidence="5">
    <location>
        <begin position="334"/>
        <end position="354"/>
    </location>
</feature>
<evidence type="ECO:0000256" key="3">
    <source>
        <dbReference type="ARBA" id="ARBA00022833"/>
    </source>
</evidence>